<keyword evidence="10" id="KW-1133">Transmembrane helix</keyword>
<comment type="subcellular location">
    <subcellularLocation>
        <location evidence="2">Endoplasmic reticulum membrane</location>
        <topology evidence="2">Multi-pass membrane protein</topology>
    </subcellularLocation>
</comment>
<comment type="pathway">
    <text evidence="16">Phospholipid metabolism; phosphatidylethanolamine biosynthesis; phosphatidylethanolamine from CDP-diacylglycerol: step 1/2.</text>
</comment>
<dbReference type="FunFam" id="1.20.120.1760:FF:000022">
    <property type="entry name" value="CDP-diacylglycerol--serine O-phosphatidyltransferase"/>
    <property type="match status" value="1"/>
</dbReference>
<dbReference type="EMBL" id="BABT02000153">
    <property type="protein sequence ID" value="GAA98549.1"/>
    <property type="molecule type" value="Genomic_DNA"/>
</dbReference>
<evidence type="ECO:0000256" key="5">
    <source>
        <dbReference type="ARBA" id="ARBA00017171"/>
    </source>
</evidence>
<keyword evidence="13" id="KW-0594">Phospholipid biosynthesis</keyword>
<organism evidence="19 20">
    <name type="scientific">Mixia osmundae (strain CBS 9802 / IAM 14324 / JCM 22182 / KY 12970)</name>
    <dbReference type="NCBI Taxonomy" id="764103"/>
    <lineage>
        <taxon>Eukaryota</taxon>
        <taxon>Fungi</taxon>
        <taxon>Dikarya</taxon>
        <taxon>Basidiomycota</taxon>
        <taxon>Pucciniomycotina</taxon>
        <taxon>Mixiomycetes</taxon>
        <taxon>Mixiales</taxon>
        <taxon>Mixiaceae</taxon>
        <taxon>Mixia</taxon>
    </lineage>
</organism>
<dbReference type="eggNOG" id="ENOG502QPJG">
    <property type="taxonomic scope" value="Eukaryota"/>
</dbReference>
<dbReference type="EC" id="2.7.8.8" evidence="4"/>
<dbReference type="InterPro" id="IPR050324">
    <property type="entry name" value="CDP-alcohol_PTase-I"/>
</dbReference>
<evidence type="ECO:0000256" key="3">
    <source>
        <dbReference type="ARBA" id="ARBA00005189"/>
    </source>
</evidence>
<evidence type="ECO:0000256" key="8">
    <source>
        <dbReference type="ARBA" id="ARBA00022692"/>
    </source>
</evidence>
<reference evidence="19 20" key="2">
    <citation type="journal article" date="2012" name="Open Biol.">
        <title>Characteristics of nucleosomes and linker DNA regions on the genome of the basidiomycete Mixia osmundae revealed by mono- and dinucleosome mapping.</title>
        <authorList>
            <person name="Nishida H."/>
            <person name="Kondo S."/>
            <person name="Matsumoto T."/>
            <person name="Suzuki Y."/>
            <person name="Yoshikawa H."/>
            <person name="Taylor T.D."/>
            <person name="Sugiyama J."/>
        </authorList>
    </citation>
    <scope>NUCLEOTIDE SEQUENCE [LARGE SCALE GENOMIC DNA]</scope>
    <source>
        <strain evidence="20">CBS 9802 / IAM 14324 / JCM 22182 / KY 12970</strain>
    </source>
</reference>
<feature type="region of interest" description="Disordered" evidence="18">
    <location>
        <begin position="1"/>
        <end position="70"/>
    </location>
</feature>
<dbReference type="AlphaFoldDB" id="G7E6T9"/>
<evidence type="ECO:0000256" key="16">
    <source>
        <dbReference type="ARBA" id="ARBA00060701"/>
    </source>
</evidence>
<dbReference type="GO" id="GO:0003882">
    <property type="term" value="F:CDP-diacylglycerol-serine O-phosphatidyltransferase activity"/>
    <property type="evidence" value="ECO:0007669"/>
    <property type="project" value="UniProtKB-EC"/>
</dbReference>
<name>G7E6T9_MIXOS</name>
<comment type="similarity">
    <text evidence="17">Belongs to the CDP-alcohol phosphatidyltransferase class-I family.</text>
</comment>
<evidence type="ECO:0000256" key="17">
    <source>
        <dbReference type="RuleBase" id="RU003750"/>
    </source>
</evidence>
<evidence type="ECO:0000256" key="4">
    <source>
        <dbReference type="ARBA" id="ARBA00013174"/>
    </source>
</evidence>
<dbReference type="GO" id="GO:0006659">
    <property type="term" value="P:phosphatidylserine biosynthetic process"/>
    <property type="evidence" value="ECO:0007669"/>
    <property type="project" value="UniProtKB-ARBA"/>
</dbReference>
<dbReference type="STRING" id="764103.G7E6T9"/>
<dbReference type="InterPro" id="IPR043130">
    <property type="entry name" value="CDP-OH_PTrfase_TM_dom"/>
</dbReference>
<dbReference type="InterPro" id="IPR000462">
    <property type="entry name" value="CDP-OH_P_trans"/>
</dbReference>
<evidence type="ECO:0000256" key="11">
    <source>
        <dbReference type="ARBA" id="ARBA00023098"/>
    </source>
</evidence>
<evidence type="ECO:0000313" key="19">
    <source>
        <dbReference type="EMBL" id="GAA98549.1"/>
    </source>
</evidence>
<dbReference type="PANTHER" id="PTHR14269">
    <property type="entry name" value="CDP-DIACYLGLYCEROL--GLYCEROL-3-PHOSPHATE 3-PHOSPHATIDYLTRANSFERASE-RELATED"/>
    <property type="match status" value="1"/>
</dbReference>
<evidence type="ECO:0000256" key="9">
    <source>
        <dbReference type="ARBA" id="ARBA00022824"/>
    </source>
</evidence>
<dbReference type="Gene3D" id="1.20.120.1760">
    <property type="match status" value="1"/>
</dbReference>
<accession>G7E6T9</accession>
<sequence>MPGTAQELDILPKAPLTSSHPPEPKLSGAGATTAQAVRRLSVSTANASSPASMAPPSSEPSSPSKSSKAHNLKAFVDDDRHFSLVRNFRLADCVTLMNGVCGSLSLFESANWLLTGDYNHLWAALTLPAAGMVFDLFDGKVARWRNEASMLGQELDSLADSISFGVAPAFCAFSIGLRTPGDIFILCGFICSGIARLARFNATVALIPKDKKGKSRYFEGLPIPSTLMLVAGMGYLVKHNKIEGPLKLGSGLPGGLIRPLQEAGLEVHWASLIFILWGTLMVSKSLHVPKP</sequence>
<dbReference type="OrthoDB" id="448573at2759"/>
<keyword evidence="6" id="KW-0444">Lipid biosynthesis</keyword>
<evidence type="ECO:0000256" key="15">
    <source>
        <dbReference type="ARBA" id="ARBA00032361"/>
    </source>
</evidence>
<dbReference type="FunCoup" id="G7E6T9">
    <property type="interactions" value="59"/>
</dbReference>
<keyword evidence="12" id="KW-0472">Membrane</keyword>
<dbReference type="InParanoid" id="G7E6T9"/>
<feature type="compositionally biased region" description="Low complexity" evidence="18">
    <location>
        <begin position="43"/>
        <end position="66"/>
    </location>
</feature>
<keyword evidence="11" id="KW-0443">Lipid metabolism</keyword>
<evidence type="ECO:0000256" key="14">
    <source>
        <dbReference type="ARBA" id="ARBA00023264"/>
    </source>
</evidence>
<keyword evidence="14" id="KW-1208">Phospholipid metabolism</keyword>
<dbReference type="Proteomes" id="UP000009131">
    <property type="component" value="Unassembled WGS sequence"/>
</dbReference>
<comment type="caution">
    <text evidence="19">The sequence shown here is derived from an EMBL/GenBank/DDBJ whole genome shotgun (WGS) entry which is preliminary data.</text>
</comment>
<keyword evidence="7 17" id="KW-0808">Transferase</keyword>
<evidence type="ECO:0000256" key="10">
    <source>
        <dbReference type="ARBA" id="ARBA00022989"/>
    </source>
</evidence>
<keyword evidence="9" id="KW-0256">Endoplasmic reticulum</keyword>
<dbReference type="PROSITE" id="PS00379">
    <property type="entry name" value="CDP_ALCOHOL_P_TRANSF"/>
    <property type="match status" value="1"/>
</dbReference>
<evidence type="ECO:0000256" key="18">
    <source>
        <dbReference type="SAM" id="MobiDB-lite"/>
    </source>
</evidence>
<evidence type="ECO:0000256" key="13">
    <source>
        <dbReference type="ARBA" id="ARBA00023209"/>
    </source>
</evidence>
<evidence type="ECO:0000256" key="12">
    <source>
        <dbReference type="ARBA" id="ARBA00023136"/>
    </source>
</evidence>
<evidence type="ECO:0000256" key="7">
    <source>
        <dbReference type="ARBA" id="ARBA00022679"/>
    </source>
</evidence>
<protein>
    <recommendedName>
        <fullName evidence="5">CDP-diacylglycerol--serine O-phosphatidyltransferase</fullName>
        <ecNumber evidence="4">2.7.8.8</ecNumber>
    </recommendedName>
    <alternativeName>
        <fullName evidence="15">Phosphatidylserine synthase</fullName>
    </alternativeName>
</protein>
<dbReference type="GO" id="GO:0005789">
    <property type="term" value="C:endoplasmic reticulum membrane"/>
    <property type="evidence" value="ECO:0007669"/>
    <property type="project" value="UniProtKB-SubCell"/>
</dbReference>
<dbReference type="InterPro" id="IPR048254">
    <property type="entry name" value="CDP_ALCOHOL_P_TRANSF_CS"/>
</dbReference>
<evidence type="ECO:0000313" key="20">
    <source>
        <dbReference type="Proteomes" id="UP000009131"/>
    </source>
</evidence>
<dbReference type="PANTHER" id="PTHR14269:SF61">
    <property type="entry name" value="CDP-DIACYLGLYCEROL--SERINE O-PHOSPHATIDYLTRANSFERASE"/>
    <property type="match status" value="1"/>
</dbReference>
<dbReference type="HOGENOM" id="CLU_049944_5_1_1"/>
<keyword evidence="20" id="KW-1185">Reference proteome</keyword>
<gene>
    <name evidence="19" type="primary">Mo05236</name>
    <name evidence="19" type="ORF">E5Q_05236</name>
</gene>
<evidence type="ECO:0000256" key="1">
    <source>
        <dbReference type="ARBA" id="ARBA00000287"/>
    </source>
</evidence>
<comment type="pathway">
    <text evidence="3">Lipid metabolism.</text>
</comment>
<reference evidence="19 20" key="1">
    <citation type="journal article" date="2011" name="J. Gen. Appl. Microbiol.">
        <title>Draft genome sequencing of the enigmatic basidiomycete Mixia osmundae.</title>
        <authorList>
            <person name="Nishida H."/>
            <person name="Nagatsuka Y."/>
            <person name="Sugiyama J."/>
        </authorList>
    </citation>
    <scope>NUCLEOTIDE SEQUENCE [LARGE SCALE GENOMIC DNA]</scope>
    <source>
        <strain evidence="20">CBS 9802 / IAM 14324 / JCM 22182 / KY 12970</strain>
    </source>
</reference>
<keyword evidence="8" id="KW-0812">Transmembrane</keyword>
<dbReference type="Pfam" id="PF01066">
    <property type="entry name" value="CDP-OH_P_transf"/>
    <property type="match status" value="1"/>
</dbReference>
<evidence type="ECO:0000256" key="2">
    <source>
        <dbReference type="ARBA" id="ARBA00004477"/>
    </source>
</evidence>
<evidence type="ECO:0000256" key="6">
    <source>
        <dbReference type="ARBA" id="ARBA00022516"/>
    </source>
</evidence>
<comment type="catalytic activity">
    <reaction evidence="1">
        <text>a CDP-1,2-diacyl-sn-glycerol + L-serine = a 1,2-diacyl-sn-glycero-3-phospho-L-serine + CMP + H(+)</text>
        <dbReference type="Rhea" id="RHEA:16913"/>
        <dbReference type="ChEBI" id="CHEBI:15378"/>
        <dbReference type="ChEBI" id="CHEBI:33384"/>
        <dbReference type="ChEBI" id="CHEBI:57262"/>
        <dbReference type="ChEBI" id="CHEBI:58332"/>
        <dbReference type="ChEBI" id="CHEBI:60377"/>
        <dbReference type="EC" id="2.7.8.8"/>
    </reaction>
</comment>
<proteinExistence type="inferred from homology"/>